<feature type="transmembrane region" description="Helical" evidence="6">
    <location>
        <begin position="161"/>
        <end position="180"/>
    </location>
</feature>
<comment type="subcellular location">
    <subcellularLocation>
        <location evidence="1">Cell membrane</location>
        <topology evidence="1">Multi-pass membrane protein</topology>
    </subcellularLocation>
</comment>
<feature type="transmembrane region" description="Helical" evidence="6">
    <location>
        <begin position="21"/>
        <end position="39"/>
    </location>
</feature>
<comment type="caution">
    <text evidence="7">The sequence shown here is derived from an EMBL/GenBank/DDBJ whole genome shotgun (WGS) entry which is preliminary data.</text>
</comment>
<evidence type="ECO:0000256" key="6">
    <source>
        <dbReference type="SAM" id="Phobius"/>
    </source>
</evidence>
<feature type="transmembrane region" description="Helical" evidence="6">
    <location>
        <begin position="117"/>
        <end position="140"/>
    </location>
</feature>
<gene>
    <name evidence="7" type="ORF">IAB89_08665</name>
</gene>
<organism evidence="7 8">
    <name type="scientific">Candidatus Caccousia avicola</name>
    <dbReference type="NCBI Taxonomy" id="2840721"/>
    <lineage>
        <taxon>Bacteria</taxon>
        <taxon>Bacillati</taxon>
        <taxon>Bacillota</taxon>
        <taxon>Clostridia</taxon>
        <taxon>Eubacteriales</taxon>
        <taxon>Oscillospiraceae</taxon>
        <taxon>Oscillospiraceae incertae sedis</taxon>
        <taxon>Candidatus Caccousia</taxon>
    </lineage>
</organism>
<dbReference type="InterPro" id="IPR003740">
    <property type="entry name" value="YitT"/>
</dbReference>
<proteinExistence type="predicted"/>
<evidence type="ECO:0000313" key="8">
    <source>
        <dbReference type="Proteomes" id="UP000824242"/>
    </source>
</evidence>
<dbReference type="AlphaFoldDB" id="A0A9D1AP67"/>
<evidence type="ECO:0000256" key="1">
    <source>
        <dbReference type="ARBA" id="ARBA00004651"/>
    </source>
</evidence>
<evidence type="ECO:0000256" key="2">
    <source>
        <dbReference type="ARBA" id="ARBA00022475"/>
    </source>
</evidence>
<accession>A0A9D1AP67</accession>
<protein>
    <submittedName>
        <fullName evidence="7">YitT family protein</fullName>
    </submittedName>
</protein>
<sequence length="221" mass="23805">MRGKGCVIVFTPGKLKRYAQALLGSAILAFGLYNVHALSNVTEGGVLGMTLLLQHWFRLSPAVSGLVMNILCYAAGWKLLGKDFLITSAVAGGGFSLFYAVFEQFPPLWPQLAELPWLAAVLGAVFVGLGVGLSVRAGGAPGGDDALAMVISYLTHWNIQWAYLITDLIVLLLSISYIPLERLLCSLLTVALSGQLIGLVQRFGKKQEKGLKEKQQVELES</sequence>
<keyword evidence="5 6" id="KW-0472">Membrane</keyword>
<dbReference type="EMBL" id="DVGZ01000094">
    <property type="protein sequence ID" value="HIR47707.1"/>
    <property type="molecule type" value="Genomic_DNA"/>
</dbReference>
<evidence type="ECO:0000256" key="3">
    <source>
        <dbReference type="ARBA" id="ARBA00022692"/>
    </source>
</evidence>
<name>A0A9D1AP67_9FIRM</name>
<feature type="transmembrane region" description="Helical" evidence="6">
    <location>
        <begin position="84"/>
        <end position="102"/>
    </location>
</feature>
<reference evidence="7" key="2">
    <citation type="journal article" date="2021" name="PeerJ">
        <title>Extensive microbial diversity within the chicken gut microbiome revealed by metagenomics and culture.</title>
        <authorList>
            <person name="Gilroy R."/>
            <person name="Ravi A."/>
            <person name="Getino M."/>
            <person name="Pursley I."/>
            <person name="Horton D.L."/>
            <person name="Alikhan N.F."/>
            <person name="Baker D."/>
            <person name="Gharbi K."/>
            <person name="Hall N."/>
            <person name="Watson M."/>
            <person name="Adriaenssens E.M."/>
            <person name="Foster-Nyarko E."/>
            <person name="Jarju S."/>
            <person name="Secka A."/>
            <person name="Antonio M."/>
            <person name="Oren A."/>
            <person name="Chaudhuri R.R."/>
            <person name="La Ragione R."/>
            <person name="Hildebrand F."/>
            <person name="Pallen M.J."/>
        </authorList>
    </citation>
    <scope>NUCLEOTIDE SEQUENCE</scope>
    <source>
        <strain evidence="7">ChiSxjej1B13-7958</strain>
    </source>
</reference>
<keyword evidence="2" id="KW-1003">Cell membrane</keyword>
<dbReference type="Proteomes" id="UP000824242">
    <property type="component" value="Unassembled WGS sequence"/>
</dbReference>
<dbReference type="InterPro" id="IPR051461">
    <property type="entry name" value="UPF0750_membrane"/>
</dbReference>
<keyword evidence="3 6" id="KW-0812">Transmembrane</keyword>
<dbReference type="PANTHER" id="PTHR33545">
    <property type="entry name" value="UPF0750 MEMBRANE PROTEIN YITT-RELATED"/>
    <property type="match status" value="1"/>
</dbReference>
<dbReference type="GO" id="GO:0005886">
    <property type="term" value="C:plasma membrane"/>
    <property type="evidence" value="ECO:0007669"/>
    <property type="project" value="UniProtKB-SubCell"/>
</dbReference>
<evidence type="ECO:0000256" key="5">
    <source>
        <dbReference type="ARBA" id="ARBA00023136"/>
    </source>
</evidence>
<dbReference type="PANTHER" id="PTHR33545:SF10">
    <property type="entry name" value="UPF0750 MEMBRANE PROTEIN YPJC"/>
    <property type="match status" value="1"/>
</dbReference>
<dbReference type="Pfam" id="PF02588">
    <property type="entry name" value="YitT_membrane"/>
    <property type="match status" value="1"/>
</dbReference>
<reference evidence="7" key="1">
    <citation type="submission" date="2020-10" db="EMBL/GenBank/DDBJ databases">
        <authorList>
            <person name="Gilroy R."/>
        </authorList>
    </citation>
    <scope>NUCLEOTIDE SEQUENCE</scope>
    <source>
        <strain evidence="7">ChiSxjej1B13-7958</strain>
    </source>
</reference>
<evidence type="ECO:0000256" key="4">
    <source>
        <dbReference type="ARBA" id="ARBA00022989"/>
    </source>
</evidence>
<feature type="transmembrane region" description="Helical" evidence="6">
    <location>
        <begin position="59"/>
        <end position="77"/>
    </location>
</feature>
<keyword evidence="4 6" id="KW-1133">Transmembrane helix</keyword>
<evidence type="ECO:0000313" key="7">
    <source>
        <dbReference type="EMBL" id="HIR47707.1"/>
    </source>
</evidence>